<dbReference type="Pfam" id="PF00024">
    <property type="entry name" value="PAN_1"/>
    <property type="match status" value="1"/>
</dbReference>
<evidence type="ECO:0000256" key="3">
    <source>
        <dbReference type="SAM" id="MobiDB-lite"/>
    </source>
</evidence>
<feature type="region of interest" description="Disordered" evidence="3">
    <location>
        <begin position="154"/>
        <end position="197"/>
    </location>
</feature>
<evidence type="ECO:0000259" key="4">
    <source>
        <dbReference type="SMART" id="SM00223"/>
    </source>
</evidence>
<keyword evidence="2" id="KW-1015">Disulfide bond</keyword>
<dbReference type="Proteomes" id="UP001189429">
    <property type="component" value="Unassembled WGS sequence"/>
</dbReference>
<evidence type="ECO:0000256" key="1">
    <source>
        <dbReference type="ARBA" id="ARBA00022737"/>
    </source>
</evidence>
<dbReference type="Gene3D" id="3.50.4.10">
    <property type="entry name" value="Hepatocyte Growth Factor"/>
    <property type="match status" value="2"/>
</dbReference>
<dbReference type="SMART" id="SM00223">
    <property type="entry name" value="APPLE"/>
    <property type="match status" value="1"/>
</dbReference>
<evidence type="ECO:0000313" key="6">
    <source>
        <dbReference type="Proteomes" id="UP001189429"/>
    </source>
</evidence>
<sequence>ALDELSCQGACSLTESCGHWSYWKPGRLCHLQGPGATRSSGGPPGFISGPPRCEGGAEPAGGGGATPSSGGGGANESLKRCVDFGAAYAPSLGNPRYFPRAASVAEHREYVIACMKFCANTTGCAHFTYDIVVGSCKLAPASATLSRDVPLTVSGPPRCPKGTGEDGVVQAPRQRDSCRPRGRGAPAPPRRRGTCTSRRRPTATCWRCCDNATPARPLYARHQIWAPEVGLHSHRPLSNAARARAR</sequence>
<evidence type="ECO:0000256" key="2">
    <source>
        <dbReference type="ARBA" id="ARBA00023157"/>
    </source>
</evidence>
<feature type="region of interest" description="Disordered" evidence="3">
    <location>
        <begin position="37"/>
        <end position="74"/>
    </location>
</feature>
<keyword evidence="6" id="KW-1185">Reference proteome</keyword>
<feature type="compositionally biased region" description="Gly residues" evidence="3">
    <location>
        <begin position="58"/>
        <end position="74"/>
    </location>
</feature>
<gene>
    <name evidence="5" type="ORF">PCOR1329_LOCUS53801</name>
</gene>
<feature type="domain" description="Apple" evidence="4">
    <location>
        <begin position="81"/>
        <end position="159"/>
    </location>
</feature>
<accession>A0ABN9V3P4</accession>
<dbReference type="SUPFAM" id="SSF57414">
    <property type="entry name" value="Hairpin loop containing domain-like"/>
    <property type="match status" value="2"/>
</dbReference>
<comment type="caution">
    <text evidence="5">The sequence shown here is derived from an EMBL/GenBank/DDBJ whole genome shotgun (WGS) entry which is preliminary data.</text>
</comment>
<protein>
    <recommendedName>
        <fullName evidence="4">Apple domain-containing protein</fullName>
    </recommendedName>
</protein>
<feature type="non-terminal residue" evidence="5">
    <location>
        <position position="1"/>
    </location>
</feature>
<keyword evidence="1" id="KW-0677">Repeat</keyword>
<dbReference type="InterPro" id="IPR003609">
    <property type="entry name" value="Pan_app"/>
</dbReference>
<evidence type="ECO:0000313" key="5">
    <source>
        <dbReference type="EMBL" id="CAK0866688.1"/>
    </source>
</evidence>
<name>A0ABN9V3P4_9DINO</name>
<proteinExistence type="predicted"/>
<organism evidence="5 6">
    <name type="scientific">Prorocentrum cordatum</name>
    <dbReference type="NCBI Taxonomy" id="2364126"/>
    <lineage>
        <taxon>Eukaryota</taxon>
        <taxon>Sar</taxon>
        <taxon>Alveolata</taxon>
        <taxon>Dinophyceae</taxon>
        <taxon>Prorocentrales</taxon>
        <taxon>Prorocentraceae</taxon>
        <taxon>Prorocentrum</taxon>
    </lineage>
</organism>
<feature type="compositionally biased region" description="Low complexity" evidence="3">
    <location>
        <begin position="39"/>
        <end position="57"/>
    </location>
</feature>
<reference evidence="5" key="1">
    <citation type="submission" date="2023-10" db="EMBL/GenBank/DDBJ databases">
        <authorList>
            <person name="Chen Y."/>
            <person name="Shah S."/>
            <person name="Dougan E. K."/>
            <person name="Thang M."/>
            <person name="Chan C."/>
        </authorList>
    </citation>
    <scope>NUCLEOTIDE SEQUENCE [LARGE SCALE GENOMIC DNA]</scope>
</reference>
<dbReference type="EMBL" id="CAUYUJ010016561">
    <property type="protein sequence ID" value="CAK0866688.1"/>
    <property type="molecule type" value="Genomic_DNA"/>
</dbReference>
<dbReference type="InterPro" id="IPR000177">
    <property type="entry name" value="Apple"/>
</dbReference>